<comment type="subcellular location">
    <subcellularLocation>
        <location evidence="5 7">Cytoplasm</location>
    </subcellularLocation>
</comment>
<dbReference type="Gene3D" id="3.40.50.300">
    <property type="entry name" value="P-loop containing nucleotide triphosphate hydrolases"/>
    <property type="match status" value="1"/>
</dbReference>
<feature type="binding site" evidence="5">
    <location>
        <position position="90"/>
    </location>
    <ligand>
        <name>AMP</name>
        <dbReference type="ChEBI" id="CHEBI:456215"/>
    </ligand>
</feature>
<comment type="subunit">
    <text evidence="5 7">Monomer.</text>
</comment>
<evidence type="ECO:0000313" key="9">
    <source>
        <dbReference type="EMBL" id="GAO97981.1"/>
    </source>
</evidence>
<feature type="binding site" evidence="5">
    <location>
        <position position="36"/>
    </location>
    <ligand>
        <name>AMP</name>
        <dbReference type="ChEBI" id="CHEBI:456215"/>
    </ligand>
</feature>
<comment type="caution">
    <text evidence="5">Lacks conserved residue(s) required for the propagation of feature annotation.</text>
</comment>
<evidence type="ECO:0000256" key="6">
    <source>
        <dbReference type="RuleBase" id="RU003330"/>
    </source>
</evidence>
<proteinExistence type="inferred from homology"/>
<dbReference type="FunFam" id="3.40.50.300:FF:000106">
    <property type="entry name" value="Adenylate kinase mitochondrial"/>
    <property type="match status" value="1"/>
</dbReference>
<evidence type="ECO:0000256" key="7">
    <source>
        <dbReference type="RuleBase" id="RU003331"/>
    </source>
</evidence>
<dbReference type="NCBIfam" id="NF011100">
    <property type="entry name" value="PRK14527.1"/>
    <property type="match status" value="1"/>
</dbReference>
<dbReference type="PANTHER" id="PTHR23359">
    <property type="entry name" value="NUCLEOTIDE KINASE"/>
    <property type="match status" value="1"/>
</dbReference>
<dbReference type="SUPFAM" id="SSF52540">
    <property type="entry name" value="P-loop containing nucleoside triphosphate hydrolases"/>
    <property type="match status" value="1"/>
</dbReference>
<evidence type="ECO:0000256" key="5">
    <source>
        <dbReference type="HAMAP-Rule" id="MF_00235"/>
    </source>
</evidence>
<dbReference type="GO" id="GO:0008270">
    <property type="term" value="F:zinc ion binding"/>
    <property type="evidence" value="ECO:0007669"/>
    <property type="project" value="UniProtKB-UniRule"/>
</dbReference>
<dbReference type="InterPro" id="IPR007862">
    <property type="entry name" value="Adenylate_kinase_lid-dom"/>
</dbReference>
<dbReference type="EMBL" id="BBVC01000021">
    <property type="protein sequence ID" value="GAO97981.1"/>
    <property type="molecule type" value="Genomic_DNA"/>
</dbReference>
<dbReference type="InterPro" id="IPR027417">
    <property type="entry name" value="P-loop_NTPase"/>
</dbReference>
<dbReference type="EC" id="2.7.4.3" evidence="5 7"/>
<comment type="domain">
    <text evidence="5">Consists of three domains, a large central CORE domain and two small peripheral domains, NMPbind and LID, which undergo movements during catalysis. The LID domain closes over the site of phosphoryl transfer upon ATP binding. Assembling and dissambling the active center during each catalytic cycle provides an effective means to prevent ATP hydrolysis. Some bacteria have evolved a zinc-coordinating structure that stabilizes the LID domain.</text>
</comment>
<accession>A0A0K8MBV1</accession>
<dbReference type="GO" id="GO:0044209">
    <property type="term" value="P:AMP salvage"/>
    <property type="evidence" value="ECO:0007669"/>
    <property type="project" value="UniProtKB-UniRule"/>
</dbReference>
<feature type="binding site" evidence="5">
    <location>
        <position position="131"/>
    </location>
    <ligand>
        <name>Zn(2+)</name>
        <dbReference type="ChEBI" id="CHEBI:29105"/>
        <note>structural</note>
    </ligand>
</feature>
<feature type="binding site" evidence="5">
    <location>
        <position position="31"/>
    </location>
    <ligand>
        <name>AMP</name>
        <dbReference type="ChEBI" id="CHEBI:456215"/>
    </ligand>
</feature>
<evidence type="ECO:0000313" key="10">
    <source>
        <dbReference type="Proteomes" id="UP000036771"/>
    </source>
</evidence>
<comment type="catalytic activity">
    <reaction evidence="5 7">
        <text>AMP + ATP = 2 ADP</text>
        <dbReference type="Rhea" id="RHEA:12973"/>
        <dbReference type="ChEBI" id="CHEBI:30616"/>
        <dbReference type="ChEBI" id="CHEBI:456215"/>
        <dbReference type="ChEBI" id="CHEBI:456216"/>
        <dbReference type="EC" id="2.7.4.3"/>
    </reaction>
</comment>
<dbReference type="GO" id="GO:0005524">
    <property type="term" value="F:ATP binding"/>
    <property type="evidence" value="ECO:0007669"/>
    <property type="project" value="UniProtKB-UniRule"/>
</dbReference>
<feature type="region of interest" description="NMP" evidence="5">
    <location>
        <begin position="30"/>
        <end position="59"/>
    </location>
</feature>
<evidence type="ECO:0000259" key="8">
    <source>
        <dbReference type="Pfam" id="PF05191"/>
    </source>
</evidence>
<feature type="region of interest" description="LID" evidence="5">
    <location>
        <begin position="124"/>
        <end position="161"/>
    </location>
</feature>
<keyword evidence="4 5" id="KW-0418">Kinase</keyword>
<keyword evidence="5" id="KW-0862">Zinc</keyword>
<feature type="binding site" evidence="5">
    <location>
        <position position="147"/>
    </location>
    <ligand>
        <name>Zn(2+)</name>
        <dbReference type="ChEBI" id="CHEBI:29105"/>
        <note>structural</note>
    </ligand>
</feature>
<dbReference type="NCBIfam" id="TIGR01351">
    <property type="entry name" value="adk"/>
    <property type="match status" value="1"/>
</dbReference>
<dbReference type="InterPro" id="IPR000850">
    <property type="entry name" value="Adenylat/UMP-CMP_kin"/>
</dbReference>
<feature type="binding site" evidence="5">
    <location>
        <begin position="134"/>
        <end position="135"/>
    </location>
    <ligand>
        <name>ATP</name>
        <dbReference type="ChEBI" id="CHEBI:30616"/>
    </ligand>
</feature>
<feature type="binding site" evidence="5">
    <location>
        <position position="128"/>
    </location>
    <ligand>
        <name>Zn(2+)</name>
        <dbReference type="ChEBI" id="CHEBI:29105"/>
        <note>structural</note>
    </ligand>
</feature>
<keyword evidence="5" id="KW-0963">Cytoplasm</keyword>
<dbReference type="HAMAP" id="MF_00235">
    <property type="entry name" value="Adenylate_kinase_Adk"/>
    <property type="match status" value="1"/>
</dbReference>
<evidence type="ECO:0000256" key="4">
    <source>
        <dbReference type="ARBA" id="ARBA00022777"/>
    </source>
</evidence>
<comment type="caution">
    <text evidence="9">The sequence shown here is derived from an EMBL/GenBank/DDBJ whole genome shotgun (WGS) entry which is preliminary data.</text>
</comment>
<feature type="domain" description="Adenylate kinase active site lid" evidence="8">
    <location>
        <begin position="125"/>
        <end position="160"/>
    </location>
</feature>
<dbReference type="Pfam" id="PF05191">
    <property type="entry name" value="ADK_lid"/>
    <property type="match status" value="1"/>
</dbReference>
<feature type="binding site" evidence="5">
    <location>
        <position position="169"/>
    </location>
    <ligand>
        <name>AMP</name>
        <dbReference type="ChEBI" id="CHEBI:456215"/>
    </ligand>
</feature>
<organism evidence="9 10">
    <name type="scientific">Caedimonas varicaedens</name>
    <dbReference type="NCBI Taxonomy" id="1629334"/>
    <lineage>
        <taxon>Bacteria</taxon>
        <taxon>Pseudomonadati</taxon>
        <taxon>Pseudomonadota</taxon>
        <taxon>Alphaproteobacteria</taxon>
        <taxon>Holosporales</taxon>
        <taxon>Caedimonadaceae</taxon>
        <taxon>Caedimonas</taxon>
    </lineage>
</organism>
<dbReference type="Pfam" id="PF00406">
    <property type="entry name" value="ADK"/>
    <property type="match status" value="1"/>
</dbReference>
<evidence type="ECO:0000256" key="3">
    <source>
        <dbReference type="ARBA" id="ARBA00022741"/>
    </source>
</evidence>
<dbReference type="InterPro" id="IPR006259">
    <property type="entry name" value="Adenyl_kin_sub"/>
</dbReference>
<dbReference type="STRING" id="1629334.Cva_00624"/>
<dbReference type="UniPathway" id="UPA00588">
    <property type="reaction ID" value="UER00649"/>
</dbReference>
<dbReference type="GO" id="GO:0005737">
    <property type="term" value="C:cytoplasm"/>
    <property type="evidence" value="ECO:0007669"/>
    <property type="project" value="UniProtKB-SubCell"/>
</dbReference>
<dbReference type="NCBIfam" id="NF001381">
    <property type="entry name" value="PRK00279.1-3"/>
    <property type="match status" value="1"/>
</dbReference>
<dbReference type="Proteomes" id="UP000036771">
    <property type="component" value="Unassembled WGS sequence"/>
</dbReference>
<feature type="binding site" evidence="5">
    <location>
        <position position="150"/>
    </location>
    <ligand>
        <name>Zn(2+)</name>
        <dbReference type="ChEBI" id="CHEBI:29105"/>
        <note>structural</note>
    </ligand>
</feature>
<evidence type="ECO:0000256" key="2">
    <source>
        <dbReference type="ARBA" id="ARBA00022727"/>
    </source>
</evidence>
<dbReference type="OrthoDB" id="9805030at2"/>
<feature type="binding site" evidence="5">
    <location>
        <begin position="10"/>
        <end position="15"/>
    </location>
    <ligand>
        <name>ATP</name>
        <dbReference type="ChEBI" id="CHEBI:30616"/>
    </ligand>
</feature>
<comment type="similarity">
    <text evidence="5 6">Belongs to the adenylate kinase family.</text>
</comment>
<keyword evidence="1 5" id="KW-0808">Transferase</keyword>
<keyword evidence="5" id="KW-0479">Metal-binding</keyword>
<dbReference type="CDD" id="cd01428">
    <property type="entry name" value="ADK"/>
    <property type="match status" value="1"/>
</dbReference>
<comment type="pathway">
    <text evidence="5">Purine metabolism; AMP biosynthesis via salvage pathway; AMP from ADP: step 1/1.</text>
</comment>
<comment type="function">
    <text evidence="5">Catalyzes the reversible transfer of the terminal phosphate group between ATP and AMP. Plays an important role in cellular energy homeostasis and in adenine nucleotide metabolism.</text>
</comment>
<keyword evidence="10" id="KW-1185">Reference proteome</keyword>
<name>A0A0K8MBV1_9PROT</name>
<feature type="binding site" evidence="5">
    <location>
        <position position="197"/>
    </location>
    <ligand>
        <name>ATP</name>
        <dbReference type="ChEBI" id="CHEBI:30616"/>
    </ligand>
</feature>
<dbReference type="AlphaFoldDB" id="A0A0K8MBV1"/>
<keyword evidence="3 5" id="KW-0547">Nucleotide-binding</keyword>
<keyword evidence="2 5" id="KW-0545">Nucleotide biosynthesis</keyword>
<keyword evidence="5 7" id="KW-0067">ATP-binding</keyword>
<evidence type="ECO:0000256" key="1">
    <source>
        <dbReference type="ARBA" id="ARBA00022679"/>
    </source>
</evidence>
<feature type="binding site" evidence="5">
    <location>
        <position position="125"/>
    </location>
    <ligand>
        <name>ATP</name>
        <dbReference type="ChEBI" id="CHEBI:30616"/>
    </ligand>
</feature>
<feature type="binding site" evidence="5">
    <location>
        <position position="158"/>
    </location>
    <ligand>
        <name>AMP</name>
        <dbReference type="ChEBI" id="CHEBI:456215"/>
    </ligand>
</feature>
<sequence>MNLILLGPPGAGKGTQGAIIQERQGLLKISTGDLVREEIALGSELGKLIQKIVESGQFPTDEIVMDMVDKKLQLGSKGWIFDGVPRTQYQAEMLDVLLTQLNKKIDAVIAFKVDEKKLQDRITTRYTCVKCGKIYSKFIKPQQEGVCDYCGSSDFVHRTDDSAETLRTRLSIYHEKTEPLVAFYKNKGVFYEVDGMGEVKDVTRQIEGIIRSLSHDTEVLERKGVMGIDF</sequence>
<dbReference type="GO" id="GO:0004017">
    <property type="term" value="F:AMP kinase activity"/>
    <property type="evidence" value="ECO:0007669"/>
    <property type="project" value="UniProtKB-UniRule"/>
</dbReference>
<dbReference type="PRINTS" id="PR00094">
    <property type="entry name" value="ADENYLTKNASE"/>
</dbReference>
<gene>
    <name evidence="5 9" type="primary">adk</name>
    <name evidence="9" type="ORF">Cva_00624</name>
</gene>
<reference evidence="9 10" key="1">
    <citation type="submission" date="2015-03" db="EMBL/GenBank/DDBJ databases">
        <title>Caedibacter varicaedens, whole genome shotgun sequence.</title>
        <authorList>
            <person name="Suzuki H."/>
            <person name="Dapper A.L."/>
            <person name="Gibson A.K."/>
            <person name="Jackson C."/>
            <person name="Lee H."/>
            <person name="Pejaver V.R."/>
            <person name="Doak T."/>
            <person name="Lynch M."/>
        </authorList>
    </citation>
    <scope>NUCLEOTIDE SEQUENCE [LARGE SCALE GENOMIC DNA]</scope>
</reference>
<protein>
    <recommendedName>
        <fullName evidence="5 7">Adenylate kinase</fullName>
        <shortName evidence="5">AK</shortName>
        <ecNumber evidence="5 7">2.7.4.3</ecNumber>
    </recommendedName>
    <alternativeName>
        <fullName evidence="5">ATP-AMP transphosphorylase</fullName>
    </alternativeName>
    <alternativeName>
        <fullName evidence="5">ATP:AMP phosphotransferase</fullName>
    </alternativeName>
    <alternativeName>
        <fullName evidence="5">Adenylate monophosphate kinase</fullName>
    </alternativeName>
</protein>